<keyword evidence="6" id="KW-1185">Reference proteome</keyword>
<dbReference type="SMART" id="SM00422">
    <property type="entry name" value="HTH_MERR"/>
    <property type="match status" value="1"/>
</dbReference>
<evidence type="ECO:0000313" key="6">
    <source>
        <dbReference type="Proteomes" id="UP001242010"/>
    </source>
</evidence>
<sequence length="126" mass="14132">MAKDPRMGAYMIGVVSMRYSVHPQTLRLYEREGLLTPSRTEGKTRLYSDEDLERLEFILNLTRDLGVNLAGVEVVLGLRDRLNRMQEDVDRLVQALEAAGLKDIPKPGTSATGLVKLPSHGLRKRS</sequence>
<accession>A0ABM8DUJ8</accession>
<keyword evidence="1" id="KW-0238">DNA-binding</keyword>
<keyword evidence="2" id="KW-0175">Coiled coil</keyword>
<proteinExistence type="predicted"/>
<evidence type="ECO:0000256" key="2">
    <source>
        <dbReference type="SAM" id="Coils"/>
    </source>
</evidence>
<dbReference type="CDD" id="cd04766">
    <property type="entry name" value="HTH_HspR"/>
    <property type="match status" value="1"/>
</dbReference>
<dbReference type="Pfam" id="PF13411">
    <property type="entry name" value="MerR_1"/>
    <property type="match status" value="1"/>
</dbReference>
<evidence type="ECO:0000256" key="3">
    <source>
        <dbReference type="SAM" id="MobiDB-lite"/>
    </source>
</evidence>
<dbReference type="SUPFAM" id="SSF46955">
    <property type="entry name" value="Putative DNA-binding domain"/>
    <property type="match status" value="1"/>
</dbReference>
<dbReference type="PROSITE" id="PS50937">
    <property type="entry name" value="HTH_MERR_2"/>
    <property type="match status" value="1"/>
</dbReference>
<dbReference type="InterPro" id="IPR000551">
    <property type="entry name" value="MerR-type_HTH_dom"/>
</dbReference>
<dbReference type="PANTHER" id="PTHR30204:SF58">
    <property type="entry name" value="HTH-TYPE TRANSCRIPTIONAL REGULATOR YFMP"/>
    <property type="match status" value="1"/>
</dbReference>
<dbReference type="InterPro" id="IPR047057">
    <property type="entry name" value="MerR_fam"/>
</dbReference>
<dbReference type="EMBL" id="AP027079">
    <property type="protein sequence ID" value="BDU70779.1"/>
    <property type="molecule type" value="Genomic_DNA"/>
</dbReference>
<gene>
    <name evidence="5" type="ORF">GETHOR_28800</name>
</gene>
<dbReference type="InterPro" id="IPR009061">
    <property type="entry name" value="DNA-bd_dom_put_sf"/>
</dbReference>
<dbReference type="Gene3D" id="1.10.1660.10">
    <property type="match status" value="1"/>
</dbReference>
<dbReference type="RefSeq" id="WP_286354479.1">
    <property type="nucleotide sequence ID" value="NZ_AP027079.1"/>
</dbReference>
<name>A0ABM8DUJ8_9BACT</name>
<organism evidence="5 6">
    <name type="scientific">Geothrix oryzae</name>
    <dbReference type="NCBI Taxonomy" id="2927975"/>
    <lineage>
        <taxon>Bacteria</taxon>
        <taxon>Pseudomonadati</taxon>
        <taxon>Acidobacteriota</taxon>
        <taxon>Holophagae</taxon>
        <taxon>Holophagales</taxon>
        <taxon>Holophagaceae</taxon>
        <taxon>Geothrix</taxon>
    </lineage>
</organism>
<feature type="domain" description="HTH merR-type" evidence="4">
    <location>
        <begin position="9"/>
        <end position="78"/>
    </location>
</feature>
<feature type="region of interest" description="Disordered" evidence="3">
    <location>
        <begin position="106"/>
        <end position="126"/>
    </location>
</feature>
<protein>
    <recommendedName>
        <fullName evidence="4">HTH merR-type domain-containing protein</fullName>
    </recommendedName>
</protein>
<evidence type="ECO:0000259" key="4">
    <source>
        <dbReference type="PROSITE" id="PS50937"/>
    </source>
</evidence>
<dbReference type="PANTHER" id="PTHR30204">
    <property type="entry name" value="REDOX-CYCLING DRUG-SENSING TRANSCRIPTIONAL ACTIVATOR SOXR"/>
    <property type="match status" value="1"/>
</dbReference>
<evidence type="ECO:0000256" key="1">
    <source>
        <dbReference type="ARBA" id="ARBA00023125"/>
    </source>
</evidence>
<dbReference type="Proteomes" id="UP001242010">
    <property type="component" value="Chromosome"/>
</dbReference>
<evidence type="ECO:0000313" key="5">
    <source>
        <dbReference type="EMBL" id="BDU70779.1"/>
    </source>
</evidence>
<feature type="coiled-coil region" evidence="2">
    <location>
        <begin position="75"/>
        <end position="102"/>
    </location>
</feature>
<reference evidence="6" key="1">
    <citation type="journal article" date="2023" name="Int. J. Syst. Evol. Microbiol.">
        <title>Mesoterricola silvestris gen. nov., sp. nov., Mesoterricola sediminis sp. nov., Geothrix oryzae sp. nov., Geothrix edaphica sp. nov., Geothrix rubra sp. nov., and Geothrix limicola sp. nov., six novel members of Acidobacteriota isolated from soils.</title>
        <authorList>
            <person name="Itoh H."/>
            <person name="Sugisawa Y."/>
            <person name="Mise K."/>
            <person name="Xu Z."/>
            <person name="Kuniyasu M."/>
            <person name="Ushijima N."/>
            <person name="Kawano K."/>
            <person name="Kobayashi E."/>
            <person name="Shiratori Y."/>
            <person name="Masuda Y."/>
            <person name="Senoo K."/>
        </authorList>
    </citation>
    <scope>NUCLEOTIDE SEQUENCE [LARGE SCALE GENOMIC DNA]</scope>
    <source>
        <strain evidence="6">Red222</strain>
    </source>
</reference>